<sequence>MNDIAARLKVQDVTNKVAILTSWMLAMTLQIEPRHGLSPNELDAIEDRLYDHNSRATGRHDGRGLGFVIRDNAEQIVSVAAGYTWPGFSELQQMWIDEAYRGRGYALARISAFVEELCSQRRSPALGSEL</sequence>
<keyword evidence="3" id="KW-1185">Reference proteome</keyword>
<dbReference type="EMBL" id="LLXZ01000203">
    <property type="protein sequence ID" value="KRQ96106.1"/>
    <property type="molecule type" value="Genomic_DNA"/>
</dbReference>
<name>A0A0R3KKY2_9BRAD</name>
<organism evidence="2 3">
    <name type="scientific">Bradyrhizobium jicamae</name>
    <dbReference type="NCBI Taxonomy" id="280332"/>
    <lineage>
        <taxon>Bacteria</taxon>
        <taxon>Pseudomonadati</taxon>
        <taxon>Pseudomonadota</taxon>
        <taxon>Alphaproteobacteria</taxon>
        <taxon>Hyphomicrobiales</taxon>
        <taxon>Nitrobacteraceae</taxon>
        <taxon>Bradyrhizobium</taxon>
    </lineage>
</organism>
<dbReference type="AlphaFoldDB" id="A0A0R3KKY2"/>
<dbReference type="Pfam" id="PF00583">
    <property type="entry name" value="Acetyltransf_1"/>
    <property type="match status" value="1"/>
</dbReference>
<dbReference type="Proteomes" id="UP000050863">
    <property type="component" value="Unassembled WGS sequence"/>
</dbReference>
<protein>
    <recommendedName>
        <fullName evidence="1">N-acetyltransferase domain-containing protein</fullName>
    </recommendedName>
</protein>
<feature type="domain" description="N-acetyltransferase" evidence="1">
    <location>
        <begin position="52"/>
        <end position="108"/>
    </location>
</feature>
<dbReference type="Gene3D" id="3.40.630.30">
    <property type="match status" value="1"/>
</dbReference>
<accession>A0A0R3KKY2</accession>
<evidence type="ECO:0000313" key="3">
    <source>
        <dbReference type="Proteomes" id="UP000050863"/>
    </source>
</evidence>
<dbReference type="InterPro" id="IPR016181">
    <property type="entry name" value="Acyl_CoA_acyltransferase"/>
</dbReference>
<proteinExistence type="predicted"/>
<dbReference type="STRING" id="280332.CQ12_37085"/>
<dbReference type="GO" id="GO:0016747">
    <property type="term" value="F:acyltransferase activity, transferring groups other than amino-acyl groups"/>
    <property type="evidence" value="ECO:0007669"/>
    <property type="project" value="InterPro"/>
</dbReference>
<dbReference type="SUPFAM" id="SSF55729">
    <property type="entry name" value="Acyl-CoA N-acyltransferases (Nat)"/>
    <property type="match status" value="1"/>
</dbReference>
<gene>
    <name evidence="2" type="ORF">CQ12_37085</name>
</gene>
<reference evidence="2 3" key="1">
    <citation type="submission" date="2014-03" db="EMBL/GenBank/DDBJ databases">
        <title>Bradyrhizobium valentinum sp. nov., isolated from effective nodules of Lupinus mariae-josephae, a lupine endemic of basic-lime soils in Eastern Spain.</title>
        <authorList>
            <person name="Duran D."/>
            <person name="Rey L."/>
            <person name="Navarro A."/>
            <person name="Busquets A."/>
            <person name="Imperial J."/>
            <person name="Ruiz-Argueso T."/>
        </authorList>
    </citation>
    <scope>NUCLEOTIDE SEQUENCE [LARGE SCALE GENOMIC DNA]</scope>
    <source>
        <strain evidence="2 3">PAC68</strain>
    </source>
</reference>
<dbReference type="RefSeq" id="WP_057839852.1">
    <property type="nucleotide sequence ID" value="NZ_LLXZ01000203.1"/>
</dbReference>
<dbReference type="InterPro" id="IPR000182">
    <property type="entry name" value="GNAT_dom"/>
</dbReference>
<evidence type="ECO:0000259" key="1">
    <source>
        <dbReference type="Pfam" id="PF00583"/>
    </source>
</evidence>
<evidence type="ECO:0000313" key="2">
    <source>
        <dbReference type="EMBL" id="KRQ96106.1"/>
    </source>
</evidence>
<comment type="caution">
    <text evidence="2">The sequence shown here is derived from an EMBL/GenBank/DDBJ whole genome shotgun (WGS) entry which is preliminary data.</text>
</comment>